<dbReference type="Gene3D" id="2.40.30.10">
    <property type="entry name" value="Translation factors"/>
    <property type="match status" value="2"/>
</dbReference>
<protein>
    <recommendedName>
        <fullName evidence="10">Translation initiation factor IF-2, mitochondrial</fullName>
    </recommendedName>
</protein>
<dbReference type="FunFam" id="3.40.50.300:FF:000019">
    <property type="entry name" value="Translation initiation factor IF-2"/>
    <property type="match status" value="1"/>
</dbReference>
<dbReference type="NCBIfam" id="TIGR00231">
    <property type="entry name" value="small_GTP"/>
    <property type="match status" value="1"/>
</dbReference>
<keyword evidence="4" id="KW-0547">Nucleotide-binding</keyword>
<dbReference type="FunFam" id="3.40.50.10050:FF:000001">
    <property type="entry name" value="Translation initiation factor IF-2"/>
    <property type="match status" value="1"/>
</dbReference>
<evidence type="ECO:0000256" key="7">
    <source>
        <dbReference type="ARBA" id="ARBA00023128"/>
    </source>
</evidence>
<dbReference type="InterPro" id="IPR000795">
    <property type="entry name" value="T_Tr_GTP-bd_dom"/>
</dbReference>
<evidence type="ECO:0000256" key="8">
    <source>
        <dbReference type="ARBA" id="ARBA00023134"/>
    </source>
</evidence>
<dbReference type="EMBL" id="GEDC01001335">
    <property type="protein sequence ID" value="JAS35963.1"/>
    <property type="molecule type" value="Transcribed_RNA"/>
</dbReference>
<keyword evidence="6" id="KW-0809">Transit peptide</keyword>
<evidence type="ECO:0000256" key="9">
    <source>
        <dbReference type="ARBA" id="ARBA00025162"/>
    </source>
</evidence>
<dbReference type="CDD" id="cd03702">
    <property type="entry name" value="IF2_mtIF2_II"/>
    <property type="match status" value="1"/>
</dbReference>
<dbReference type="FunFam" id="2.40.30.10:FF:000008">
    <property type="entry name" value="Translation initiation factor IF-2"/>
    <property type="match status" value="1"/>
</dbReference>
<keyword evidence="7" id="KW-0496">Mitochondrion</keyword>
<comment type="similarity">
    <text evidence="2">Belongs to the TRAFAC class translation factor GTPase superfamily. Classic translation factor GTPase family. IF-2 subfamily.</text>
</comment>
<dbReference type="GO" id="GO:0005739">
    <property type="term" value="C:mitochondrion"/>
    <property type="evidence" value="ECO:0007669"/>
    <property type="project" value="UniProtKB-SubCell"/>
</dbReference>
<evidence type="ECO:0000256" key="4">
    <source>
        <dbReference type="ARBA" id="ARBA00022741"/>
    </source>
</evidence>
<evidence type="ECO:0000256" key="6">
    <source>
        <dbReference type="ARBA" id="ARBA00022946"/>
    </source>
</evidence>
<accession>A0A1B6EDF4</accession>
<dbReference type="Pfam" id="PF22042">
    <property type="entry name" value="EF-G_D2"/>
    <property type="match status" value="1"/>
</dbReference>
<feature type="domain" description="Tr-type G" evidence="11">
    <location>
        <begin position="181"/>
        <end position="351"/>
    </location>
</feature>
<dbReference type="AlphaFoldDB" id="A0A1B6EDF4"/>
<dbReference type="Gene3D" id="3.40.50.300">
    <property type="entry name" value="P-loop containing nucleotide triphosphate hydrolases"/>
    <property type="match status" value="1"/>
</dbReference>
<gene>
    <name evidence="12" type="ORF">g.3564</name>
</gene>
<comment type="subcellular location">
    <subcellularLocation>
        <location evidence="1">Mitochondrion</location>
    </subcellularLocation>
</comment>
<organism evidence="12">
    <name type="scientific">Clastoptera arizonana</name>
    <name type="common">Arizona spittle bug</name>
    <dbReference type="NCBI Taxonomy" id="38151"/>
    <lineage>
        <taxon>Eukaryota</taxon>
        <taxon>Metazoa</taxon>
        <taxon>Ecdysozoa</taxon>
        <taxon>Arthropoda</taxon>
        <taxon>Hexapoda</taxon>
        <taxon>Insecta</taxon>
        <taxon>Pterygota</taxon>
        <taxon>Neoptera</taxon>
        <taxon>Paraneoptera</taxon>
        <taxon>Hemiptera</taxon>
        <taxon>Auchenorrhyncha</taxon>
        <taxon>Cercopoidea</taxon>
        <taxon>Clastopteridae</taxon>
        <taxon>Clastoptera</taxon>
    </lineage>
</organism>
<dbReference type="InterPro" id="IPR005225">
    <property type="entry name" value="Small_GTP-bd"/>
</dbReference>
<dbReference type="PROSITE" id="PS51722">
    <property type="entry name" value="G_TR_2"/>
    <property type="match status" value="1"/>
</dbReference>
<reference evidence="12" key="1">
    <citation type="submission" date="2015-12" db="EMBL/GenBank/DDBJ databases">
        <title>De novo transcriptome assembly of four potential Pierce s Disease insect vectors from Arizona vineyards.</title>
        <authorList>
            <person name="Tassone E.E."/>
        </authorList>
    </citation>
    <scope>NUCLEOTIDE SEQUENCE</scope>
</reference>
<evidence type="ECO:0000256" key="3">
    <source>
        <dbReference type="ARBA" id="ARBA00022540"/>
    </source>
</evidence>
<dbReference type="Pfam" id="PF00009">
    <property type="entry name" value="GTP_EFTU"/>
    <property type="match status" value="1"/>
</dbReference>
<dbReference type="HAMAP" id="MF_00100_B">
    <property type="entry name" value="IF_2_B"/>
    <property type="match status" value="1"/>
</dbReference>
<dbReference type="InterPro" id="IPR009000">
    <property type="entry name" value="Transl_B-barrel_sf"/>
</dbReference>
<dbReference type="PANTHER" id="PTHR43381">
    <property type="entry name" value="TRANSLATION INITIATION FACTOR IF-2-RELATED"/>
    <property type="match status" value="1"/>
</dbReference>
<evidence type="ECO:0000259" key="11">
    <source>
        <dbReference type="PROSITE" id="PS51722"/>
    </source>
</evidence>
<dbReference type="CDD" id="cd01887">
    <property type="entry name" value="IF2_eIF5B"/>
    <property type="match status" value="1"/>
</dbReference>
<comment type="function">
    <text evidence="9">One of the essential components for the initiation of protein synthesis. Protects formylmethionyl-tRNA from spontaneous hydrolysis and promotes its binding to the 30S ribosomal subunits. Also involved in the hydrolysis of GTP during the formation of the 70S ribosomal complex.</text>
</comment>
<dbReference type="SUPFAM" id="SSF52156">
    <property type="entry name" value="Initiation factor IF2/eIF5b, domain 3"/>
    <property type="match status" value="1"/>
</dbReference>
<dbReference type="InterPro" id="IPR036925">
    <property type="entry name" value="TIF_IF2_dom3_sf"/>
</dbReference>
<dbReference type="PANTHER" id="PTHR43381:SF20">
    <property type="entry name" value="TRANSLATION INITIATION FACTOR IF-2, MITOCHONDRIAL"/>
    <property type="match status" value="1"/>
</dbReference>
<sequence length="720" mass="80842">MNPIIRFLIKIRSDLFANRTSLLQNKIEIKPKTYINFKGLRSCAVNYMCGNCRAFHSTSLMNKKRKSTEEKKNPKAMLFPPTSKFKEKKVVDVWKNMTVFQLAKTMGKDVDHVFNVMEYVDNSISFDKPDSVINNWQVIQDVVKKSGFRYKLSGPLSEMEQEEELKDAVKRPPPLPEISERRPPIVTIMGHVDHGKTTLLDSLRNSSVVQSEFGGITQHIGAFSVTLKNGDKVTFLDTPGHAAFSAMRNRGAQVTDIVVLVVAADDGVMEQTIQSLNMAKEAQVPIIVAINKIDKQGANIERTKQMLIQHGIMLEDAGGDVQYVPISALKGTNLDDLVEAIVLQAELMDLKADYNGLVEGVVIESSSDQHRGKLATILVDRGTLRKGAILVAGTAWARVRAMFDDMKQTVSEVTPGNAVQLIGWRILPSPGDLILEMESEKKAQMVLKWREENLKKVKQEEEYSEISNKIEEHKKVYKAALEAKRKLGRYKVRREGPRQKEVVDTTELKLSVIIKGDVDGSVEAILDVLETYTNTECKLDVIHYGVGNVTTNDVELAEAFNAIIYSFNVGALKEAIDAAKDKKITIKRHNVIYKLVGDLKDEIEKLLPFQELEEIIGEANVMQQFDVTEGKKKVPVAGCLCTKGVLKKKAFFRLLREGEIIYEGTLESMRHLKTEVDSIKKDVECGLRLADSTVRYLPGDTIVCYIKKKEPRKSDWDPGF</sequence>
<dbReference type="SUPFAM" id="SSF52540">
    <property type="entry name" value="P-loop containing nucleoside triphosphate hydrolases"/>
    <property type="match status" value="1"/>
</dbReference>
<dbReference type="InterPro" id="IPR015760">
    <property type="entry name" value="TIF_IF2"/>
</dbReference>
<dbReference type="FunFam" id="2.40.30.10:FF:000007">
    <property type="entry name" value="Translation initiation factor IF-2"/>
    <property type="match status" value="1"/>
</dbReference>
<dbReference type="Pfam" id="PF11987">
    <property type="entry name" value="IF-2"/>
    <property type="match status" value="1"/>
</dbReference>
<evidence type="ECO:0000256" key="2">
    <source>
        <dbReference type="ARBA" id="ARBA00007733"/>
    </source>
</evidence>
<name>A0A1B6EDF4_9HEMI</name>
<dbReference type="CDD" id="cd03692">
    <property type="entry name" value="mtIF2_IVc"/>
    <property type="match status" value="1"/>
</dbReference>
<dbReference type="GO" id="GO:0005525">
    <property type="term" value="F:GTP binding"/>
    <property type="evidence" value="ECO:0007669"/>
    <property type="project" value="UniProtKB-KW"/>
</dbReference>
<dbReference type="InterPro" id="IPR053905">
    <property type="entry name" value="EF-G-like_DII"/>
</dbReference>
<dbReference type="InterPro" id="IPR000178">
    <property type="entry name" value="TF_IF2_bacterial-like"/>
</dbReference>
<dbReference type="GO" id="GO:0003743">
    <property type="term" value="F:translation initiation factor activity"/>
    <property type="evidence" value="ECO:0007669"/>
    <property type="project" value="UniProtKB-KW"/>
</dbReference>
<evidence type="ECO:0000256" key="10">
    <source>
        <dbReference type="ARBA" id="ARBA00044200"/>
    </source>
</evidence>
<keyword evidence="3" id="KW-0396">Initiation factor</keyword>
<evidence type="ECO:0000256" key="5">
    <source>
        <dbReference type="ARBA" id="ARBA00022917"/>
    </source>
</evidence>
<proteinExistence type="inferred from homology"/>
<dbReference type="Gene3D" id="3.40.50.10050">
    <property type="entry name" value="Translation initiation factor IF- 2, domain 3"/>
    <property type="match status" value="1"/>
</dbReference>
<dbReference type="GO" id="GO:0003924">
    <property type="term" value="F:GTPase activity"/>
    <property type="evidence" value="ECO:0007669"/>
    <property type="project" value="InterPro"/>
</dbReference>
<dbReference type="InterPro" id="IPR027417">
    <property type="entry name" value="P-loop_NTPase"/>
</dbReference>
<evidence type="ECO:0000256" key="1">
    <source>
        <dbReference type="ARBA" id="ARBA00004173"/>
    </source>
</evidence>
<evidence type="ECO:0000313" key="12">
    <source>
        <dbReference type="EMBL" id="JAS35963.1"/>
    </source>
</evidence>
<dbReference type="InterPro" id="IPR044145">
    <property type="entry name" value="IF2_II"/>
</dbReference>
<keyword evidence="5" id="KW-0648">Protein biosynthesis</keyword>
<dbReference type="SUPFAM" id="SSF50447">
    <property type="entry name" value="Translation proteins"/>
    <property type="match status" value="2"/>
</dbReference>
<keyword evidence="8" id="KW-0342">GTP-binding</keyword>
<dbReference type="InterPro" id="IPR023115">
    <property type="entry name" value="TIF_IF2_dom3"/>
</dbReference>